<evidence type="ECO:0000256" key="1">
    <source>
        <dbReference type="SAM" id="MobiDB-lite"/>
    </source>
</evidence>
<accession>A0A914DFX1</accession>
<feature type="compositionally biased region" description="Basic and acidic residues" evidence="1">
    <location>
        <begin position="22"/>
        <end position="44"/>
    </location>
</feature>
<proteinExistence type="predicted"/>
<evidence type="ECO:0000313" key="2">
    <source>
        <dbReference type="Proteomes" id="UP000887540"/>
    </source>
</evidence>
<evidence type="ECO:0000313" key="3">
    <source>
        <dbReference type="WBParaSite" id="ACRNAN_scaffold24098.g19249.t1"/>
    </source>
</evidence>
<dbReference type="WBParaSite" id="ACRNAN_scaffold24098.g19249.t1">
    <property type="protein sequence ID" value="ACRNAN_scaffold24098.g19249.t1"/>
    <property type="gene ID" value="ACRNAN_scaffold24098.g19249"/>
</dbReference>
<feature type="region of interest" description="Disordered" evidence="1">
    <location>
        <begin position="22"/>
        <end position="62"/>
    </location>
</feature>
<keyword evidence="2" id="KW-1185">Reference proteome</keyword>
<protein>
    <submittedName>
        <fullName evidence="3">Uncharacterized protein</fullName>
    </submittedName>
</protein>
<name>A0A914DFX1_9BILA</name>
<reference evidence="3" key="1">
    <citation type="submission" date="2022-11" db="UniProtKB">
        <authorList>
            <consortium name="WormBaseParasite"/>
        </authorList>
    </citation>
    <scope>IDENTIFICATION</scope>
</reference>
<sequence>MEKSVEINNILNLLKEKVNELEEILGDSKKNEEKRKEARGRDGRWNSTDSDNETESTKSIGESVVLSESVGKVEIMPNAKIDTMEMEIEEKDQEYVKSAFLDRNRNRKRKAPTPPSLNRAEFYLQKNGTSHTFPIKTSTSRASSQPITLNSAKAKIGFGPYLQHYEDLSLKVSDEGNIVIMDKGITLYCLFARHFEDRKMEKAKLEELSVERIRFVDIILKFENEIFYTIPNKFLK</sequence>
<organism evidence="2 3">
    <name type="scientific">Acrobeloides nanus</name>
    <dbReference type="NCBI Taxonomy" id="290746"/>
    <lineage>
        <taxon>Eukaryota</taxon>
        <taxon>Metazoa</taxon>
        <taxon>Ecdysozoa</taxon>
        <taxon>Nematoda</taxon>
        <taxon>Chromadorea</taxon>
        <taxon>Rhabditida</taxon>
        <taxon>Tylenchina</taxon>
        <taxon>Cephalobomorpha</taxon>
        <taxon>Cephaloboidea</taxon>
        <taxon>Cephalobidae</taxon>
        <taxon>Acrobeloides</taxon>
    </lineage>
</organism>
<dbReference type="AlphaFoldDB" id="A0A914DFX1"/>
<dbReference type="Proteomes" id="UP000887540">
    <property type="component" value="Unplaced"/>
</dbReference>